<evidence type="ECO:0000313" key="2">
    <source>
        <dbReference type="Proteomes" id="UP000248806"/>
    </source>
</evidence>
<keyword evidence="2" id="KW-1185">Reference proteome</keyword>
<dbReference type="EMBL" id="QKUF01000036">
    <property type="protein sequence ID" value="PZW21101.1"/>
    <property type="molecule type" value="Genomic_DNA"/>
</dbReference>
<reference evidence="1 2" key="1">
    <citation type="submission" date="2018-06" db="EMBL/GenBank/DDBJ databases">
        <title>Genomic Encyclopedia of Archaeal and Bacterial Type Strains, Phase II (KMG-II): from individual species to whole genera.</title>
        <authorList>
            <person name="Goeker M."/>
        </authorList>
    </citation>
    <scope>NUCLEOTIDE SEQUENCE [LARGE SCALE GENOMIC DNA]</scope>
    <source>
        <strain evidence="1 2">ATCC BAA-1881</strain>
    </source>
</reference>
<proteinExistence type="predicted"/>
<accession>A0A326TVK9</accession>
<protein>
    <submittedName>
        <fullName evidence="1">Uncharacterized protein</fullName>
    </submittedName>
</protein>
<gene>
    <name evidence="1" type="ORF">EI42_05637</name>
</gene>
<dbReference type="AlphaFoldDB" id="A0A326TVK9"/>
<name>A0A326TVK9_THEHA</name>
<evidence type="ECO:0000313" key="1">
    <source>
        <dbReference type="EMBL" id="PZW21101.1"/>
    </source>
</evidence>
<sequence>MINIPLSLSSIDHLLRNMAGVNLAHSLVILWCSTYLHTAFPQKIHLANKHHSSRISYLVAHQIGQIVTHLIDILLHTTEQPKPCLRSIELNRPYVSFLNPVNLETVRNSISKR</sequence>
<comment type="caution">
    <text evidence="1">The sequence shown here is derived from an EMBL/GenBank/DDBJ whole genome shotgun (WGS) entry which is preliminary data.</text>
</comment>
<dbReference type="Proteomes" id="UP000248806">
    <property type="component" value="Unassembled WGS sequence"/>
</dbReference>
<organism evidence="1 2">
    <name type="scientific">Thermosporothrix hazakensis</name>
    <dbReference type="NCBI Taxonomy" id="644383"/>
    <lineage>
        <taxon>Bacteria</taxon>
        <taxon>Bacillati</taxon>
        <taxon>Chloroflexota</taxon>
        <taxon>Ktedonobacteria</taxon>
        <taxon>Ktedonobacterales</taxon>
        <taxon>Thermosporotrichaceae</taxon>
        <taxon>Thermosporothrix</taxon>
    </lineage>
</organism>